<keyword evidence="1" id="KW-0472">Membrane</keyword>
<dbReference type="RefSeq" id="WP_153451085.1">
    <property type="nucleotide sequence ID" value="NZ_WEGJ01000004.1"/>
</dbReference>
<feature type="transmembrane region" description="Helical" evidence="1">
    <location>
        <begin position="12"/>
        <end position="43"/>
    </location>
</feature>
<name>A0A7K0CEB3_9ACTN</name>
<proteinExistence type="predicted"/>
<protein>
    <recommendedName>
        <fullName evidence="4">Integral membrane protein</fullName>
    </recommendedName>
</protein>
<sequence length="61" mass="6683">MSNKTKLVVGGVAAATLLLLITGSLWITLLVLVGVPAVGYLVLDPSQRKRLRRVTRKQLER</sequence>
<dbReference type="Proteomes" id="UP000466345">
    <property type="component" value="Unassembled WGS sequence"/>
</dbReference>
<keyword evidence="1" id="KW-0812">Transmembrane</keyword>
<organism evidence="2 3">
    <name type="scientific">Streptomyces smaragdinus</name>
    <dbReference type="NCBI Taxonomy" id="2585196"/>
    <lineage>
        <taxon>Bacteria</taxon>
        <taxon>Bacillati</taxon>
        <taxon>Actinomycetota</taxon>
        <taxon>Actinomycetes</taxon>
        <taxon>Kitasatosporales</taxon>
        <taxon>Streptomycetaceae</taxon>
        <taxon>Streptomyces</taxon>
    </lineage>
</organism>
<evidence type="ECO:0000313" key="3">
    <source>
        <dbReference type="Proteomes" id="UP000466345"/>
    </source>
</evidence>
<evidence type="ECO:0008006" key="4">
    <source>
        <dbReference type="Google" id="ProtNLM"/>
    </source>
</evidence>
<dbReference type="EMBL" id="WEGJ01000004">
    <property type="protein sequence ID" value="MQY11819.1"/>
    <property type="molecule type" value="Genomic_DNA"/>
</dbReference>
<dbReference type="AlphaFoldDB" id="A0A7K0CEB3"/>
<dbReference type="OrthoDB" id="3543503at2"/>
<keyword evidence="1" id="KW-1133">Transmembrane helix</keyword>
<reference evidence="2 3" key="1">
    <citation type="submission" date="2019-10" db="EMBL/GenBank/DDBJ databases">
        <title>Streptomyces smaragdinus sp. nov. and Streptomyces fabii sp. nov., isolated from the gut of fungus growing-termite Macrotermes natalensis.</title>
        <authorList>
            <person name="Schwitalla J."/>
            <person name="Benndorf R."/>
            <person name="Martin K."/>
            <person name="De Beer W."/>
            <person name="Kaster A.-K."/>
            <person name="Vollmers J."/>
            <person name="Poulsen M."/>
            <person name="Beemelmanns C."/>
        </authorList>
    </citation>
    <scope>NUCLEOTIDE SEQUENCE [LARGE SCALE GENOMIC DNA]</scope>
    <source>
        <strain evidence="2 3">RB5</strain>
    </source>
</reference>
<accession>A0A7K0CEB3</accession>
<evidence type="ECO:0000256" key="1">
    <source>
        <dbReference type="SAM" id="Phobius"/>
    </source>
</evidence>
<evidence type="ECO:0000313" key="2">
    <source>
        <dbReference type="EMBL" id="MQY11819.1"/>
    </source>
</evidence>
<comment type="caution">
    <text evidence="2">The sequence shown here is derived from an EMBL/GenBank/DDBJ whole genome shotgun (WGS) entry which is preliminary data.</text>
</comment>
<keyword evidence="3" id="KW-1185">Reference proteome</keyword>
<gene>
    <name evidence="2" type="ORF">SRB5_19380</name>
</gene>